<dbReference type="GO" id="GO:0031462">
    <property type="term" value="C:Cul2-RING ubiquitin ligase complex"/>
    <property type="evidence" value="ECO:0007669"/>
    <property type="project" value="TreeGrafter"/>
</dbReference>
<dbReference type="GO" id="GO:0043161">
    <property type="term" value="P:proteasome-mediated ubiquitin-dependent protein catabolic process"/>
    <property type="evidence" value="ECO:0007669"/>
    <property type="project" value="TreeGrafter"/>
</dbReference>
<dbReference type="AlphaFoldDB" id="A0A7R9AZN2"/>
<dbReference type="SUPFAM" id="SSF48452">
    <property type="entry name" value="TPR-like"/>
    <property type="match status" value="3"/>
</dbReference>
<sequence>MDRKCTPICVEGEWSIILEKPPLVHPTEIQTLSSIIVNIFYCESISMDLAATKAGIGKVELEEVNPYLRGGIVENHLGKTTPSSHDRDSNLDLPVLSSQAQYDKHLYTEKRLCLLGLELSEIDIFSRLLRVSSRRQVLLRMFQSLMDHCTRVSRDLALCYVRKCSIVKSNPMARDMLIDLGLRLGGFLSDSGWFSDAEKVLLSCRDLCQSTDATPRYWKKTLGCCHKLLHVQTASCNYKGAEITYQLAIEILDKLQKVSETTNFAGLFAEFSALHFSRSDYNEAYKWSTEALRHVDNELPTKVTVDVLRHGAKACVVKRDFKKAGLLARQAVNLSKDAFNSEHTKYADALVDYGFYLLNFDSVQQSVLAYETALDIRREIFGKINLHVAIAHEDLAYALYVHEYSSGRFLKAREHAEKAIEIMSRLLPENHLMLASVKRVKALILEEIALDTVHNNTRMADLLRNAEDLHLSALKLATATFGEKNVQTAKHFGNLGRLYQSMKRFQDAEAMHLRAIAVKEELLGPEDYEVGLSVGHLASLYNYHMKKFRKAEQLYLRSIAISLKLFGEGYSGLEYDYRGLVHVYHALDDVDKVAEYTYLLNNWKLHREFNAHLVAPPTSLSEEPLQIEQIKAQFFDLCDTIS</sequence>
<protein>
    <recommendedName>
        <fullName evidence="2">Amyloid protein-binding protein 2</fullName>
    </recommendedName>
</protein>
<evidence type="ECO:0008006" key="2">
    <source>
        <dbReference type="Google" id="ProtNLM"/>
    </source>
</evidence>
<proteinExistence type="predicted"/>
<dbReference type="Pfam" id="PF13424">
    <property type="entry name" value="TPR_12"/>
    <property type="match status" value="1"/>
</dbReference>
<dbReference type="PANTHER" id="PTHR46575">
    <property type="entry name" value="AMYLOID PROTEIN-BINDING PROTEIN 2"/>
    <property type="match status" value="1"/>
</dbReference>
<dbReference type="PANTHER" id="PTHR46575:SF1">
    <property type="entry name" value="AMYLOID PROTEIN-BINDING PROTEIN 2"/>
    <property type="match status" value="1"/>
</dbReference>
<dbReference type="EMBL" id="OC003062">
    <property type="protein sequence ID" value="CAD7262755.1"/>
    <property type="molecule type" value="Genomic_DNA"/>
</dbReference>
<dbReference type="GO" id="GO:0006886">
    <property type="term" value="P:intracellular protein transport"/>
    <property type="evidence" value="ECO:0007669"/>
    <property type="project" value="InterPro"/>
</dbReference>
<name>A0A7R9AZN2_TIMSH</name>
<dbReference type="InterPro" id="IPR011990">
    <property type="entry name" value="TPR-like_helical_dom_sf"/>
</dbReference>
<dbReference type="Gene3D" id="1.25.40.10">
    <property type="entry name" value="Tetratricopeptide repeat domain"/>
    <property type="match status" value="2"/>
</dbReference>
<evidence type="ECO:0000313" key="1">
    <source>
        <dbReference type="EMBL" id="CAD7262755.1"/>
    </source>
</evidence>
<dbReference type="InterPro" id="IPR042476">
    <property type="entry name" value="APPBP2"/>
</dbReference>
<organism evidence="1">
    <name type="scientific">Timema shepardi</name>
    <name type="common">Walking stick</name>
    <dbReference type="NCBI Taxonomy" id="629360"/>
    <lineage>
        <taxon>Eukaryota</taxon>
        <taxon>Metazoa</taxon>
        <taxon>Ecdysozoa</taxon>
        <taxon>Arthropoda</taxon>
        <taxon>Hexapoda</taxon>
        <taxon>Insecta</taxon>
        <taxon>Pterygota</taxon>
        <taxon>Neoptera</taxon>
        <taxon>Polyneoptera</taxon>
        <taxon>Phasmatodea</taxon>
        <taxon>Timematodea</taxon>
        <taxon>Timematoidea</taxon>
        <taxon>Timematidae</taxon>
        <taxon>Timema</taxon>
    </lineage>
</organism>
<dbReference type="GO" id="GO:1990756">
    <property type="term" value="F:ubiquitin-like ligase-substrate adaptor activity"/>
    <property type="evidence" value="ECO:0007669"/>
    <property type="project" value="TreeGrafter"/>
</dbReference>
<gene>
    <name evidence="1" type="ORF">TSIB3V08_LOCUS6852</name>
</gene>
<reference evidence="1" key="1">
    <citation type="submission" date="2020-11" db="EMBL/GenBank/DDBJ databases">
        <authorList>
            <person name="Tran Van P."/>
        </authorList>
    </citation>
    <scope>NUCLEOTIDE SEQUENCE</scope>
</reference>
<accession>A0A7R9AZN2</accession>